<keyword evidence="2" id="KW-1185">Reference proteome</keyword>
<evidence type="ECO:0000313" key="2">
    <source>
        <dbReference type="Proteomes" id="UP000228934"/>
    </source>
</evidence>
<protein>
    <submittedName>
        <fullName evidence="1">Uncharacterized protein</fullName>
    </submittedName>
</protein>
<proteinExistence type="predicted"/>
<sequence>MNDVAMWVEPLTAMFFLNCDSGCREKISSLLSQLKGGSGKGCRSGNMLPKNRWNMFPKCPIGEISLHVLFHSNKNSDEGLSQIITKVTGAKDFPSNPTLLTIVLSFTSTIGDNGHQDK</sequence>
<name>A0A2G9SAS2_AQUCT</name>
<organism evidence="1 2">
    <name type="scientific">Aquarana catesbeiana</name>
    <name type="common">American bullfrog</name>
    <name type="synonym">Rana catesbeiana</name>
    <dbReference type="NCBI Taxonomy" id="8400"/>
    <lineage>
        <taxon>Eukaryota</taxon>
        <taxon>Metazoa</taxon>
        <taxon>Chordata</taxon>
        <taxon>Craniata</taxon>
        <taxon>Vertebrata</taxon>
        <taxon>Euteleostomi</taxon>
        <taxon>Amphibia</taxon>
        <taxon>Batrachia</taxon>
        <taxon>Anura</taxon>
        <taxon>Neobatrachia</taxon>
        <taxon>Ranoidea</taxon>
        <taxon>Ranidae</taxon>
        <taxon>Aquarana</taxon>
    </lineage>
</organism>
<reference evidence="2" key="1">
    <citation type="journal article" date="2017" name="Nat. Commun.">
        <title>The North American bullfrog draft genome provides insight into hormonal regulation of long noncoding RNA.</title>
        <authorList>
            <person name="Hammond S.A."/>
            <person name="Warren R.L."/>
            <person name="Vandervalk B.P."/>
            <person name="Kucuk E."/>
            <person name="Khan H."/>
            <person name="Gibb E.A."/>
            <person name="Pandoh P."/>
            <person name="Kirk H."/>
            <person name="Zhao Y."/>
            <person name="Jones M."/>
            <person name="Mungall A.J."/>
            <person name="Coope R."/>
            <person name="Pleasance S."/>
            <person name="Moore R.A."/>
            <person name="Holt R.A."/>
            <person name="Round J.M."/>
            <person name="Ohora S."/>
            <person name="Walle B.V."/>
            <person name="Veldhoen N."/>
            <person name="Helbing C.C."/>
            <person name="Birol I."/>
        </authorList>
    </citation>
    <scope>NUCLEOTIDE SEQUENCE [LARGE SCALE GENOMIC DNA]</scope>
</reference>
<dbReference type="EMBL" id="KV925549">
    <property type="protein sequence ID" value="PIO37217.1"/>
    <property type="molecule type" value="Genomic_DNA"/>
</dbReference>
<evidence type="ECO:0000313" key="1">
    <source>
        <dbReference type="EMBL" id="PIO37217.1"/>
    </source>
</evidence>
<accession>A0A2G9SAS2</accession>
<dbReference type="AlphaFoldDB" id="A0A2G9SAS2"/>
<dbReference type="Proteomes" id="UP000228934">
    <property type="component" value="Unassembled WGS sequence"/>
</dbReference>
<gene>
    <name evidence="1" type="ORF">AB205_0088590</name>
</gene>